<accession>A0ABX7ZP96</accession>
<feature type="compositionally biased region" description="Basic and acidic residues" evidence="1">
    <location>
        <begin position="405"/>
        <end position="418"/>
    </location>
</feature>
<keyword evidence="5" id="KW-1185">Reference proteome</keyword>
<evidence type="ECO:0008006" key="6">
    <source>
        <dbReference type="Google" id="ProtNLM"/>
    </source>
</evidence>
<dbReference type="InterPro" id="IPR014544">
    <property type="entry name" value="UCP028408"/>
</dbReference>
<evidence type="ECO:0000259" key="2">
    <source>
        <dbReference type="Pfam" id="PF09983"/>
    </source>
</evidence>
<protein>
    <recommendedName>
        <fullName evidence="6">DUF3322 and DUF2220 domain-containing protein</fullName>
    </recommendedName>
</protein>
<reference evidence="5" key="1">
    <citation type="submission" date="2019-12" db="EMBL/GenBank/DDBJ databases">
        <title>Whole-genome sequence of tobacco pathogen Ralstonia pseudosolanacearum strain RS, originating from Yunnan province of China.</title>
        <authorList>
            <person name="Lu C.-H."/>
        </authorList>
    </citation>
    <scope>NUCLEOTIDE SEQUENCE [LARGE SCALE GENOMIC DNA]</scope>
    <source>
        <strain evidence="5">RS</strain>
    </source>
</reference>
<organism evidence="4 5">
    <name type="scientific">Ralstonia nicotianae</name>
    <dbReference type="NCBI Taxonomy" id="3037696"/>
    <lineage>
        <taxon>Bacteria</taxon>
        <taxon>Pseudomonadati</taxon>
        <taxon>Pseudomonadota</taxon>
        <taxon>Betaproteobacteria</taxon>
        <taxon>Burkholderiales</taxon>
        <taxon>Burkholderiaceae</taxon>
        <taxon>Ralstonia</taxon>
        <taxon>Ralstonia solanacearum species complex</taxon>
    </lineage>
</organism>
<dbReference type="InterPro" id="IPR024537">
    <property type="entry name" value="DUF3322"/>
</dbReference>
<feature type="domain" description="DUF3322" evidence="3">
    <location>
        <begin position="9"/>
        <end position="190"/>
    </location>
</feature>
<sequence length="418" mass="46230">MPKKLLSPEAARDFLVRRFNNQHQTWVAGGGSWPLYVSLGAPTEKDIVDDPGAVRSWASAWQSRSGPGEVAFEERQFARLGKHRLPVSLTFSDAGQVAAAVGQAGRWSTAAERYQRMLSRWPLLGEGNALASKFDVLADYAIEDFDRLMSLLAWLEVNPKSGLYLRQLPVEGLDTKWLEKRTGLVSTLLRALRVAVPDDESDFHELCGLRKPAHRVRVRLLCPSLRTLVGGLCDIEAPVGELARVPIAPRAVIIAENLETGLALPDVPGAVVVMRLGNAVSALGTLPWLQSADAVYWGDIDTHGFAILDRARRAVPHLRSLLMDESTLLRHRALWVQEATQCPNVPLETLTAEERACYESLRTHTWGQRVRLEQERLAWSEAMETLMPALGAVMSLGLDRTPPSDSHESAAMKEQFEG</sequence>
<feature type="domain" description="Wadjet protein JetD C-terminal" evidence="2">
    <location>
        <begin position="208"/>
        <end position="385"/>
    </location>
</feature>
<evidence type="ECO:0000313" key="5">
    <source>
        <dbReference type="Proteomes" id="UP000680989"/>
    </source>
</evidence>
<name>A0ABX7ZP96_9RALS</name>
<evidence type="ECO:0000259" key="3">
    <source>
        <dbReference type="Pfam" id="PF11795"/>
    </source>
</evidence>
<evidence type="ECO:0000256" key="1">
    <source>
        <dbReference type="SAM" id="MobiDB-lite"/>
    </source>
</evidence>
<feature type="region of interest" description="Disordered" evidence="1">
    <location>
        <begin position="398"/>
        <end position="418"/>
    </location>
</feature>
<dbReference type="Pfam" id="PF09983">
    <property type="entry name" value="JetD_C"/>
    <property type="match status" value="1"/>
</dbReference>
<dbReference type="InterPro" id="IPR024534">
    <property type="entry name" value="JetD_C"/>
</dbReference>
<evidence type="ECO:0000313" key="4">
    <source>
        <dbReference type="EMBL" id="QUP57071.1"/>
    </source>
</evidence>
<gene>
    <name evidence="4" type="ORF">GO999_00105</name>
</gene>
<dbReference type="Proteomes" id="UP000680989">
    <property type="component" value="Chromosome"/>
</dbReference>
<dbReference type="RefSeq" id="WP_118909567.1">
    <property type="nucleotide sequence ID" value="NZ_CP046674.1"/>
</dbReference>
<proteinExistence type="predicted"/>
<dbReference type="PIRSF" id="PIRSF028408">
    <property type="entry name" value="UCP028408"/>
    <property type="match status" value="1"/>
</dbReference>
<dbReference type="Pfam" id="PF11795">
    <property type="entry name" value="DUF3322"/>
    <property type="match status" value="1"/>
</dbReference>
<dbReference type="EMBL" id="CP046674">
    <property type="protein sequence ID" value="QUP57071.1"/>
    <property type="molecule type" value="Genomic_DNA"/>
</dbReference>